<evidence type="ECO:0000256" key="5">
    <source>
        <dbReference type="ARBA" id="ARBA00023136"/>
    </source>
</evidence>
<evidence type="ECO:0000256" key="3">
    <source>
        <dbReference type="ARBA" id="ARBA00022676"/>
    </source>
</evidence>
<organism evidence="7 8">
    <name type="scientific">Pristionchus mayeri</name>
    <dbReference type="NCBI Taxonomy" id="1317129"/>
    <lineage>
        <taxon>Eukaryota</taxon>
        <taxon>Metazoa</taxon>
        <taxon>Ecdysozoa</taxon>
        <taxon>Nematoda</taxon>
        <taxon>Chromadorea</taxon>
        <taxon>Rhabditida</taxon>
        <taxon>Rhabditina</taxon>
        <taxon>Diplogasteromorpha</taxon>
        <taxon>Diplogasteroidea</taxon>
        <taxon>Neodiplogasteridae</taxon>
        <taxon>Pristionchus</taxon>
    </lineage>
</organism>
<dbReference type="Pfam" id="PF01697">
    <property type="entry name" value="Glyco_transf_92"/>
    <property type="match status" value="1"/>
</dbReference>
<gene>
    <name evidence="7" type="ORF">PMAYCL1PPCAC_32980</name>
</gene>
<comment type="similarity">
    <text evidence="2 6">Belongs to the glycosyltransferase 92 family.</text>
</comment>
<keyword evidence="5" id="KW-0472">Membrane</keyword>
<dbReference type="PANTHER" id="PTHR47024">
    <property type="entry name" value="BIOFILM ABSENT ON HEAD (AFTER YERSINIA EXPOSURE)-RELATED"/>
    <property type="match status" value="1"/>
</dbReference>
<feature type="non-terminal residue" evidence="7">
    <location>
        <position position="122"/>
    </location>
</feature>
<dbReference type="PANTHER" id="PTHR47024:SF1">
    <property type="entry name" value="GLYCOSYLTRANSFERASE FAMILY 92 PROTEIN"/>
    <property type="match status" value="1"/>
</dbReference>
<keyword evidence="3 6" id="KW-0328">Glycosyltransferase</keyword>
<keyword evidence="8" id="KW-1185">Reference proteome</keyword>
<evidence type="ECO:0000256" key="1">
    <source>
        <dbReference type="ARBA" id="ARBA00004167"/>
    </source>
</evidence>
<comment type="subcellular location">
    <subcellularLocation>
        <location evidence="1">Membrane</location>
        <topology evidence="1">Single-pass membrane protein</topology>
    </subcellularLocation>
</comment>
<dbReference type="GO" id="GO:0016757">
    <property type="term" value="F:glycosyltransferase activity"/>
    <property type="evidence" value="ECO:0007669"/>
    <property type="project" value="UniProtKB-UniRule"/>
</dbReference>
<dbReference type="AlphaFoldDB" id="A0AAN5DI50"/>
<accession>A0AAN5DI50</accession>
<name>A0AAN5DI50_9BILA</name>
<dbReference type="EMBL" id="BTRK01000006">
    <property type="protein sequence ID" value="GMR62785.1"/>
    <property type="molecule type" value="Genomic_DNA"/>
</dbReference>
<protein>
    <recommendedName>
        <fullName evidence="6">Glycosyltransferase family 92 protein</fullName>
        <ecNumber evidence="6">2.4.1.-</ecNumber>
    </recommendedName>
</protein>
<evidence type="ECO:0000256" key="6">
    <source>
        <dbReference type="RuleBase" id="RU366017"/>
    </source>
</evidence>
<sequence length="122" mass="14336">KHLSLKLRFVGMNLNVSKVCVPPLYWYHDWSKMVLFFELWRKHSPTFIVYANSYSKDVGKVLEYYKEQGLVQIVNWPMLESSNDGEDPNASIYRLSHSLAHNDCVMRMNGEYGVLLDIDEYI</sequence>
<proteinExistence type="inferred from homology"/>
<dbReference type="InterPro" id="IPR008166">
    <property type="entry name" value="Glyco_transf_92"/>
</dbReference>
<dbReference type="GO" id="GO:0016020">
    <property type="term" value="C:membrane"/>
    <property type="evidence" value="ECO:0007669"/>
    <property type="project" value="UniProtKB-SubCell"/>
</dbReference>
<evidence type="ECO:0000256" key="4">
    <source>
        <dbReference type="ARBA" id="ARBA00022679"/>
    </source>
</evidence>
<dbReference type="EC" id="2.4.1.-" evidence="6"/>
<reference evidence="8" key="1">
    <citation type="submission" date="2022-10" db="EMBL/GenBank/DDBJ databases">
        <title>Genome assembly of Pristionchus species.</title>
        <authorList>
            <person name="Yoshida K."/>
            <person name="Sommer R.J."/>
        </authorList>
    </citation>
    <scope>NUCLEOTIDE SEQUENCE [LARGE SCALE GENOMIC DNA]</scope>
    <source>
        <strain evidence="8">RS5460</strain>
    </source>
</reference>
<evidence type="ECO:0000256" key="2">
    <source>
        <dbReference type="ARBA" id="ARBA00007647"/>
    </source>
</evidence>
<keyword evidence="4 6" id="KW-0808">Transferase</keyword>
<evidence type="ECO:0000313" key="7">
    <source>
        <dbReference type="EMBL" id="GMR62785.1"/>
    </source>
</evidence>
<feature type="non-terminal residue" evidence="7">
    <location>
        <position position="1"/>
    </location>
</feature>
<evidence type="ECO:0000313" key="8">
    <source>
        <dbReference type="Proteomes" id="UP001328107"/>
    </source>
</evidence>
<comment type="caution">
    <text evidence="7">The sequence shown here is derived from an EMBL/GenBank/DDBJ whole genome shotgun (WGS) entry which is preliminary data.</text>
</comment>
<dbReference type="Proteomes" id="UP001328107">
    <property type="component" value="Unassembled WGS sequence"/>
</dbReference>